<dbReference type="PANTHER" id="PTHR11743">
    <property type="entry name" value="VOLTAGE-DEPENDENT ANION-SELECTIVE CHANNEL"/>
    <property type="match status" value="1"/>
</dbReference>
<dbReference type="PANTHER" id="PTHR11743:SF35">
    <property type="entry name" value="PORIN_VOLTAGE-DEPENDENT ANION-SELECTIVE CHANNEL PROTEIN"/>
    <property type="match status" value="1"/>
</dbReference>
<dbReference type="InterPro" id="IPR023614">
    <property type="entry name" value="Porin_dom_sf"/>
</dbReference>
<dbReference type="GO" id="GO:0005741">
    <property type="term" value="C:mitochondrial outer membrane"/>
    <property type="evidence" value="ECO:0007669"/>
    <property type="project" value="InterPro"/>
</dbReference>
<dbReference type="OrthoDB" id="7827681at2759"/>
<gene>
    <name evidence="2" type="ORF">F3Y22_tig00113724pilonHSYRG00312</name>
</gene>
<dbReference type="AlphaFoldDB" id="A0A6A2Y1S9"/>
<keyword evidence="3" id="KW-1185">Reference proteome</keyword>
<name>A0A6A2Y1S9_HIBSY</name>
<dbReference type="CDD" id="cd07306">
    <property type="entry name" value="Porin3_VDAC"/>
    <property type="match status" value="1"/>
</dbReference>
<dbReference type="Gene3D" id="2.40.160.10">
    <property type="entry name" value="Porin"/>
    <property type="match status" value="1"/>
</dbReference>
<comment type="similarity">
    <text evidence="1">Belongs to the eukaryotic mitochondrial porin (TC 1.B.8.1) family.</text>
</comment>
<protein>
    <recommendedName>
        <fullName evidence="4">Mitochondrial outer membrane protein porin of 36 kDa</fullName>
    </recommendedName>
</protein>
<organism evidence="2 3">
    <name type="scientific">Hibiscus syriacus</name>
    <name type="common">Rose of Sharon</name>
    <dbReference type="NCBI Taxonomy" id="106335"/>
    <lineage>
        <taxon>Eukaryota</taxon>
        <taxon>Viridiplantae</taxon>
        <taxon>Streptophyta</taxon>
        <taxon>Embryophyta</taxon>
        <taxon>Tracheophyta</taxon>
        <taxon>Spermatophyta</taxon>
        <taxon>Magnoliopsida</taxon>
        <taxon>eudicotyledons</taxon>
        <taxon>Gunneridae</taxon>
        <taxon>Pentapetalae</taxon>
        <taxon>rosids</taxon>
        <taxon>malvids</taxon>
        <taxon>Malvales</taxon>
        <taxon>Malvaceae</taxon>
        <taxon>Malvoideae</taxon>
        <taxon>Hibiscus</taxon>
    </lineage>
</organism>
<reference evidence="2" key="1">
    <citation type="submission" date="2019-09" db="EMBL/GenBank/DDBJ databases">
        <title>Draft genome information of white flower Hibiscus syriacus.</title>
        <authorList>
            <person name="Kim Y.-M."/>
        </authorList>
    </citation>
    <scope>NUCLEOTIDE SEQUENCE [LARGE SCALE GENOMIC DNA]</scope>
    <source>
        <strain evidence="2">YM2019G1</strain>
    </source>
</reference>
<dbReference type="Proteomes" id="UP000436088">
    <property type="component" value="Unassembled WGS sequence"/>
</dbReference>
<proteinExistence type="inferred from homology"/>
<evidence type="ECO:0000313" key="3">
    <source>
        <dbReference type="Proteomes" id="UP000436088"/>
    </source>
</evidence>
<evidence type="ECO:0008006" key="4">
    <source>
        <dbReference type="Google" id="ProtNLM"/>
    </source>
</evidence>
<evidence type="ECO:0000256" key="1">
    <source>
        <dbReference type="ARBA" id="ARBA00009624"/>
    </source>
</evidence>
<dbReference type="EMBL" id="VEPZ02001719">
    <property type="protein sequence ID" value="KAE8661784.1"/>
    <property type="molecule type" value="Genomic_DNA"/>
</dbReference>
<dbReference type="InterPro" id="IPR001925">
    <property type="entry name" value="Porin_Euk"/>
</dbReference>
<dbReference type="InterPro" id="IPR027246">
    <property type="entry name" value="Porin_Euk/Tom40"/>
</dbReference>
<accession>A0A6A2Y1S9</accession>
<evidence type="ECO:0000313" key="2">
    <source>
        <dbReference type="EMBL" id="KAE8661784.1"/>
    </source>
</evidence>
<sequence>MNPGLYFAIGRKARDVLYKDYGRAQQHQPLHGRYQSYDWSFNFSCQLEEVLPGLNTVFSVIIPDSSKAELQYLRECVGFSAGLGMKANKRNGFDPIANISGVIGSSFFSLGADVGIDLTKRKLDQFSAGFSLDCALLVASLTLSDDFDSLKASIYHPLNPPTRTGVAAELKHRMSEEATTLTLGAQHALLPFTLVKARMNTDGKVSGVLRQEIWQKLYVSVSGELDLRDHNSIPRIGVSMAVKH</sequence>
<comment type="caution">
    <text evidence="2">The sequence shown here is derived from an EMBL/GenBank/DDBJ whole genome shotgun (WGS) entry which is preliminary data.</text>
</comment>
<dbReference type="GO" id="GO:0008308">
    <property type="term" value="F:voltage-gated monoatomic anion channel activity"/>
    <property type="evidence" value="ECO:0007669"/>
    <property type="project" value="InterPro"/>
</dbReference>
<dbReference type="Pfam" id="PF01459">
    <property type="entry name" value="Porin_3"/>
    <property type="match status" value="1"/>
</dbReference>